<feature type="transmembrane region" description="Helical" evidence="1">
    <location>
        <begin position="6"/>
        <end position="29"/>
    </location>
</feature>
<dbReference type="AlphaFoldDB" id="B5EAP8"/>
<dbReference type="KEGG" id="gbm:Gbem_0326"/>
<keyword evidence="3" id="KW-1185">Reference proteome</keyword>
<dbReference type="Proteomes" id="UP000008825">
    <property type="component" value="Chromosome"/>
</dbReference>
<feature type="transmembrane region" description="Helical" evidence="1">
    <location>
        <begin position="41"/>
        <end position="63"/>
    </location>
</feature>
<gene>
    <name evidence="2" type="ordered locus">Gbem_0326</name>
</gene>
<reference evidence="2 3" key="1">
    <citation type="submission" date="2008-07" db="EMBL/GenBank/DDBJ databases">
        <title>Complete sequence of Geobacter bemidjiensis BEM.</title>
        <authorList>
            <consortium name="US DOE Joint Genome Institute"/>
            <person name="Lucas S."/>
            <person name="Copeland A."/>
            <person name="Lapidus A."/>
            <person name="Glavina del Rio T."/>
            <person name="Dalin E."/>
            <person name="Tice H."/>
            <person name="Bruce D."/>
            <person name="Goodwin L."/>
            <person name="Pitluck S."/>
            <person name="Kiss H."/>
            <person name="Brettin T."/>
            <person name="Detter J.C."/>
            <person name="Han C."/>
            <person name="Kuske C.R."/>
            <person name="Schmutz J."/>
            <person name="Larimer F."/>
            <person name="Land M."/>
            <person name="Hauser L."/>
            <person name="Kyrpides N."/>
            <person name="Lykidis A."/>
            <person name="Lovley D."/>
            <person name="Richardson P."/>
        </authorList>
    </citation>
    <scope>NUCLEOTIDE SEQUENCE [LARGE SCALE GENOMIC DNA]</scope>
    <source>
        <strain evidence="3">ATCC BAA-1014 / DSM 16622 / JCM 12645 / Bem</strain>
    </source>
</reference>
<sequence>MMVPELSPWSVLTASGALTAFHIGLYTLVGRERKSPYLINSAFPVFLLSLFVAALAAIASLLLGCYKSVVLAVSTCVLAGSFIYSLFVVLRLYTRFVLFVDSINPKHWPGIRHFRRWKKKKGHRTPYAHSSVPVPPEFEKKIIGVLEKFGINGGIFTRQEKTLKSLAVSTQNQDQCSELLAELALSFLKQGFTIQYMTASRHPVEFIEYLKKYMSDNGDDLGNYINKIVVIDAHSPHFGFTDSIYDEKTKELKSLNIAFVTSEMTYAGMHSATTSAFNTLESQMVDKTARQPSLNIYEGIYALTDLESPEQYRIFLRHVLPAERMWNSMFTVFVESYQPENDWMLLKAYASMVLDLRKVGSTENK</sequence>
<dbReference type="STRING" id="404380.Gbem_0326"/>
<feature type="transmembrane region" description="Helical" evidence="1">
    <location>
        <begin position="69"/>
        <end position="90"/>
    </location>
</feature>
<reference evidence="2 3" key="2">
    <citation type="journal article" date="2010" name="BMC Genomics">
        <title>The genome of Geobacter bemidjiensis, exemplar for the subsurface clade of Geobacter species that predominate in Fe(III)-reducing subsurface environments.</title>
        <authorList>
            <person name="Aklujkar M."/>
            <person name="Young N.D."/>
            <person name="Holmes D."/>
            <person name="Chavan M."/>
            <person name="Risso C."/>
            <person name="Kiss H.E."/>
            <person name="Han C.S."/>
            <person name="Land M.L."/>
            <person name="Lovley D.R."/>
        </authorList>
    </citation>
    <scope>NUCLEOTIDE SEQUENCE [LARGE SCALE GENOMIC DNA]</scope>
    <source>
        <strain evidence="3">ATCC BAA-1014 / DSM 16622 / JCM 12645 / Bem</strain>
    </source>
</reference>
<evidence type="ECO:0000256" key="1">
    <source>
        <dbReference type="SAM" id="Phobius"/>
    </source>
</evidence>
<dbReference type="HOGENOM" id="CLU_758117_0_0_7"/>
<keyword evidence="1" id="KW-0472">Membrane</keyword>
<evidence type="ECO:0000313" key="3">
    <source>
        <dbReference type="Proteomes" id="UP000008825"/>
    </source>
</evidence>
<protein>
    <submittedName>
        <fullName evidence="2">Uncharacterized protein</fullName>
    </submittedName>
</protein>
<evidence type="ECO:0000313" key="2">
    <source>
        <dbReference type="EMBL" id="ACH37357.2"/>
    </source>
</evidence>
<keyword evidence="1" id="KW-0812">Transmembrane</keyword>
<keyword evidence="1" id="KW-1133">Transmembrane helix</keyword>
<accession>B5EAP8</accession>
<name>B5EAP8_CITBB</name>
<dbReference type="EMBL" id="CP001124">
    <property type="protein sequence ID" value="ACH37357.2"/>
    <property type="molecule type" value="Genomic_DNA"/>
</dbReference>
<dbReference type="RefSeq" id="WP_012528763.1">
    <property type="nucleotide sequence ID" value="NC_011146.1"/>
</dbReference>
<proteinExistence type="predicted"/>
<organism evidence="2 3">
    <name type="scientific">Citrifermentans bemidjiense (strain ATCC BAA-1014 / DSM 16622 / JCM 12645 / Bem)</name>
    <name type="common">Geobacter bemidjiensis</name>
    <dbReference type="NCBI Taxonomy" id="404380"/>
    <lineage>
        <taxon>Bacteria</taxon>
        <taxon>Pseudomonadati</taxon>
        <taxon>Thermodesulfobacteriota</taxon>
        <taxon>Desulfuromonadia</taxon>
        <taxon>Geobacterales</taxon>
        <taxon>Geobacteraceae</taxon>
        <taxon>Citrifermentans</taxon>
    </lineage>
</organism>